<dbReference type="InterPro" id="IPR024524">
    <property type="entry name" value="DUF3800"/>
</dbReference>
<organism evidence="1 2">
    <name type="scientific">Candidatus Wolfebacteria bacterium RIFOXYB1_FULL_54_12</name>
    <dbReference type="NCBI Taxonomy" id="1802559"/>
    <lineage>
        <taxon>Bacteria</taxon>
        <taxon>Candidatus Wolfeibacteriota</taxon>
    </lineage>
</organism>
<dbReference type="Pfam" id="PF12686">
    <property type="entry name" value="DUF3800"/>
    <property type="match status" value="1"/>
</dbReference>
<protein>
    <recommendedName>
        <fullName evidence="3">DUF3800 domain-containing protein</fullName>
    </recommendedName>
</protein>
<comment type="caution">
    <text evidence="1">The sequence shown here is derived from an EMBL/GenBank/DDBJ whole genome shotgun (WGS) entry which is preliminary data.</text>
</comment>
<evidence type="ECO:0000313" key="1">
    <source>
        <dbReference type="EMBL" id="OGM92917.1"/>
    </source>
</evidence>
<dbReference type="Proteomes" id="UP000176422">
    <property type="component" value="Unassembled WGS sequence"/>
</dbReference>
<name>A0A1F8DWH7_9BACT</name>
<sequence>MLYKLYLDETGTPSLNGFNPGFPYFILSGFIVDEAQANNIKIKADQVKFKYWGRTNIVLHSREIGRRENDFALLKDPSVEKNFHKDLSQLLILNGGRSVLVVVNKDKAKNLGWKADDIYRNTSKEMLRFFIEVLHHKNDKGQIIIESAGTQKDVAFYKEYIYFLSNGIQSLGIDHHKMKKILTSISFVSKNNQDIETQIADLLAYPAGYSCLVTDGTKAIVPNSYEDNLCKILSAKILRFKDRKTGLDRDGFINLTP</sequence>
<proteinExistence type="predicted"/>
<dbReference type="AlphaFoldDB" id="A0A1F8DWH7"/>
<evidence type="ECO:0008006" key="3">
    <source>
        <dbReference type="Google" id="ProtNLM"/>
    </source>
</evidence>
<gene>
    <name evidence="1" type="ORF">A2372_03665</name>
</gene>
<reference evidence="1 2" key="1">
    <citation type="journal article" date="2016" name="Nat. Commun.">
        <title>Thousands of microbial genomes shed light on interconnected biogeochemical processes in an aquifer system.</title>
        <authorList>
            <person name="Anantharaman K."/>
            <person name="Brown C.T."/>
            <person name="Hug L.A."/>
            <person name="Sharon I."/>
            <person name="Castelle C.J."/>
            <person name="Probst A.J."/>
            <person name="Thomas B.C."/>
            <person name="Singh A."/>
            <person name="Wilkins M.J."/>
            <person name="Karaoz U."/>
            <person name="Brodie E.L."/>
            <person name="Williams K.H."/>
            <person name="Hubbard S.S."/>
            <person name="Banfield J.F."/>
        </authorList>
    </citation>
    <scope>NUCLEOTIDE SEQUENCE [LARGE SCALE GENOMIC DNA]</scope>
</reference>
<evidence type="ECO:0000313" key="2">
    <source>
        <dbReference type="Proteomes" id="UP000176422"/>
    </source>
</evidence>
<dbReference type="EMBL" id="MGIT01000002">
    <property type="protein sequence ID" value="OGM92917.1"/>
    <property type="molecule type" value="Genomic_DNA"/>
</dbReference>
<accession>A0A1F8DWH7</accession>